<evidence type="ECO:0000256" key="3">
    <source>
        <dbReference type="ARBA" id="ARBA00022448"/>
    </source>
</evidence>
<feature type="transmembrane region" description="Helical" evidence="8">
    <location>
        <begin position="482"/>
        <end position="501"/>
    </location>
</feature>
<protein>
    <recommendedName>
        <fullName evidence="8">L-lactate permease</fullName>
    </recommendedName>
</protein>
<dbReference type="AlphaFoldDB" id="A0A1T4XUM1"/>
<dbReference type="STRING" id="1147123.SAMN05443428_11350"/>
<dbReference type="OrthoDB" id="9761056at2"/>
<feature type="transmembrane region" description="Helical" evidence="8">
    <location>
        <begin position="62"/>
        <end position="84"/>
    </location>
</feature>
<evidence type="ECO:0000256" key="6">
    <source>
        <dbReference type="ARBA" id="ARBA00022989"/>
    </source>
</evidence>
<sequence length="503" mass="52707">MNSFVLFLIAIIPIVWLMVSLGVLKMPAYKTCTATLILTVILSIFVWKMPAFNSLSAVLEGIALGLWPISIVIISAIFTYNLALHTKSMETIKKMLSSITTDKRIQVLILAWGFGGFLEAVAGYGTAVAIPASILSAMGFEPIFAAVICLIANTVPTAFGAVGIPVTTLSKVANLNVGTLSYAVSLQLLIFIILIPLVLIIITTRSIKGLKGVVGISLLSGISFGIPQVFAAKYLGAELPALLGSICSMAVTIFIAKKFHSSDAKKESGVSFKEGFLAWLPYILVSIFIIATSPLFIGISNALGHIKTSIVIYKGEGAQPFVFKWIATPGVLIIIAAVIGGLIQGAKLGEIVKVFNKTLNQLTKSTITVLAIVALAKVMGYSGMITSIAKVLVSSTGRFYPLISPIIGALGTFVTGSDTSSNVLFGALQTEVAKSIGVNPYILAAANTSGATAGKMISPQSIAVATSATGLIGSEGKIFNSTVKFCLGYVIILGILVYILSSI</sequence>
<gene>
    <name evidence="9" type="ORF">SAMN05443428_11350</name>
</gene>
<dbReference type="InterPro" id="IPR003804">
    <property type="entry name" value="Lactate_perm"/>
</dbReference>
<evidence type="ECO:0000256" key="7">
    <source>
        <dbReference type="ARBA" id="ARBA00023136"/>
    </source>
</evidence>
<feature type="transmembrane region" description="Helical" evidence="8">
    <location>
        <begin position="214"/>
        <end position="232"/>
    </location>
</feature>
<feature type="transmembrane region" description="Helical" evidence="8">
    <location>
        <begin position="31"/>
        <end position="50"/>
    </location>
</feature>
<evidence type="ECO:0000256" key="1">
    <source>
        <dbReference type="ARBA" id="ARBA00004651"/>
    </source>
</evidence>
<evidence type="ECO:0000313" key="9">
    <source>
        <dbReference type="EMBL" id="SKA93103.1"/>
    </source>
</evidence>
<evidence type="ECO:0000313" key="10">
    <source>
        <dbReference type="Proteomes" id="UP000190105"/>
    </source>
</evidence>
<keyword evidence="6 8" id="KW-1133">Transmembrane helix</keyword>
<dbReference type="GO" id="GO:0005886">
    <property type="term" value="C:plasma membrane"/>
    <property type="evidence" value="ECO:0007669"/>
    <property type="project" value="UniProtKB-SubCell"/>
</dbReference>
<feature type="transmembrane region" description="Helical" evidence="8">
    <location>
        <begin position="142"/>
        <end position="167"/>
    </location>
</feature>
<dbReference type="NCBIfam" id="TIGR00795">
    <property type="entry name" value="lctP"/>
    <property type="match status" value="1"/>
</dbReference>
<comment type="similarity">
    <text evidence="2 8">Belongs to the lactate permease family.</text>
</comment>
<feature type="transmembrane region" description="Helical" evidence="8">
    <location>
        <begin position="321"/>
        <end position="346"/>
    </location>
</feature>
<keyword evidence="10" id="KW-1185">Reference proteome</keyword>
<feature type="transmembrane region" description="Helical" evidence="8">
    <location>
        <begin position="239"/>
        <end position="256"/>
    </location>
</feature>
<dbReference type="EMBL" id="FUYH01000013">
    <property type="protein sequence ID" value="SKA93103.1"/>
    <property type="molecule type" value="Genomic_DNA"/>
</dbReference>
<proteinExistence type="inferred from homology"/>
<dbReference type="PANTHER" id="PTHR30003:SF0">
    <property type="entry name" value="GLYCOLATE PERMEASE GLCA-RELATED"/>
    <property type="match status" value="1"/>
</dbReference>
<comment type="function">
    <text evidence="8">Uptake of L-lactate across the membrane. Can also transport D-lactate and glycolate.</text>
</comment>
<comment type="subcellular location">
    <subcellularLocation>
        <location evidence="1 8">Cell membrane</location>
        <topology evidence="1 8">Multi-pass membrane protein</topology>
    </subcellularLocation>
</comment>
<feature type="transmembrane region" description="Helical" evidence="8">
    <location>
        <begin position="276"/>
        <end position="300"/>
    </location>
</feature>
<feature type="transmembrane region" description="Helical" evidence="8">
    <location>
        <begin position="366"/>
        <end position="393"/>
    </location>
</feature>
<accession>A0A1T4XUM1</accession>
<feature type="transmembrane region" description="Helical" evidence="8">
    <location>
        <begin position="179"/>
        <end position="202"/>
    </location>
</feature>
<dbReference type="GO" id="GO:0015295">
    <property type="term" value="F:solute:proton symporter activity"/>
    <property type="evidence" value="ECO:0007669"/>
    <property type="project" value="TreeGrafter"/>
</dbReference>
<feature type="transmembrane region" description="Helical" evidence="8">
    <location>
        <begin position="6"/>
        <end position="24"/>
    </location>
</feature>
<evidence type="ECO:0000256" key="2">
    <source>
        <dbReference type="ARBA" id="ARBA00010100"/>
    </source>
</evidence>
<feature type="transmembrane region" description="Helical" evidence="8">
    <location>
        <begin position="105"/>
        <end position="130"/>
    </location>
</feature>
<dbReference type="RefSeq" id="WP_078696902.1">
    <property type="nucleotide sequence ID" value="NZ_FUYH01000013.1"/>
</dbReference>
<keyword evidence="7 8" id="KW-0472">Membrane</keyword>
<dbReference type="GO" id="GO:0015129">
    <property type="term" value="F:lactate transmembrane transporter activity"/>
    <property type="evidence" value="ECO:0007669"/>
    <property type="project" value="UniProtKB-UniRule"/>
</dbReference>
<dbReference type="Pfam" id="PF02652">
    <property type="entry name" value="Lactate_perm"/>
    <property type="match status" value="1"/>
</dbReference>
<dbReference type="PANTHER" id="PTHR30003">
    <property type="entry name" value="L-LACTATE PERMEASE"/>
    <property type="match status" value="1"/>
</dbReference>
<evidence type="ECO:0000256" key="5">
    <source>
        <dbReference type="ARBA" id="ARBA00022692"/>
    </source>
</evidence>
<keyword evidence="4 8" id="KW-1003">Cell membrane</keyword>
<name>A0A1T4XUM1_9CLOT</name>
<dbReference type="Proteomes" id="UP000190105">
    <property type="component" value="Unassembled WGS sequence"/>
</dbReference>
<evidence type="ECO:0000256" key="4">
    <source>
        <dbReference type="ARBA" id="ARBA00022475"/>
    </source>
</evidence>
<keyword evidence="3 8" id="KW-0813">Transport</keyword>
<reference evidence="10" key="1">
    <citation type="submission" date="2017-02" db="EMBL/GenBank/DDBJ databases">
        <authorList>
            <person name="Varghese N."/>
            <person name="Submissions S."/>
        </authorList>
    </citation>
    <scope>NUCLEOTIDE SEQUENCE [LARGE SCALE GENOMIC DNA]</scope>
    <source>
        <strain evidence="10">USBA 833</strain>
    </source>
</reference>
<evidence type="ECO:0000256" key="8">
    <source>
        <dbReference type="RuleBase" id="RU365092"/>
    </source>
</evidence>
<keyword evidence="5 8" id="KW-0812">Transmembrane</keyword>
<organism evidence="9 10">
    <name type="scientific">Caloramator quimbayensis</name>
    <dbReference type="NCBI Taxonomy" id="1147123"/>
    <lineage>
        <taxon>Bacteria</taxon>
        <taxon>Bacillati</taxon>
        <taxon>Bacillota</taxon>
        <taxon>Clostridia</taxon>
        <taxon>Eubacteriales</taxon>
        <taxon>Clostridiaceae</taxon>
        <taxon>Caloramator</taxon>
    </lineage>
</organism>